<dbReference type="InterPro" id="IPR050483">
    <property type="entry name" value="CoA-transferase_III_domain"/>
</dbReference>
<evidence type="ECO:0000256" key="2">
    <source>
        <dbReference type="ARBA" id="ARBA00022679"/>
    </source>
</evidence>
<protein>
    <submittedName>
        <fullName evidence="3">CoA transferase, putative</fullName>
    </submittedName>
</protein>
<name>A0A0S4JCE8_BODSA</name>
<dbReference type="VEuPathDB" id="TriTrypDB:BSAL_12240"/>
<gene>
    <name evidence="3" type="ORF">BSAL_12240</name>
</gene>
<dbReference type="InterPro" id="IPR023606">
    <property type="entry name" value="CoA-Trfase_III_dom_1_sf"/>
</dbReference>
<evidence type="ECO:0000256" key="1">
    <source>
        <dbReference type="ARBA" id="ARBA00008383"/>
    </source>
</evidence>
<sequence length="379" mass="41206">MLLGDMGAEVIKVEHHVTGDDTRSWGPPFTADGSESAYFLGVNRNKKSVAVDLKRPEGIRVIHELAAKCDILLENFVPGKADELGFGYSTIASVNPKLVYLSLSGYGSTGPRANHLAYDVMVSAVGGLMGITGPKDGEPCKVGVAITDVCCGLVSQSAILAALIARQRDGLGQHIETSLLDTQVACLANVASAFLIGGVVTKPMGTAHQSIVPYQTFACGDSQRIVVGALNNSQFVALCRALELPIAHDERFATNPQRVKHRVELIELLEKTFESHTSHEWVRRLDEQHVPCAPINTVEDVFQDPQVVHNRRVIHVEHPTVGLLKMVAPPATFYGTPYVEPMLPPPRLGEHTEMILRDVLGYTTDRIDLLKETKVVRGL</sequence>
<keyword evidence="2 3" id="KW-0808">Transferase</keyword>
<dbReference type="EMBL" id="CYKH01001593">
    <property type="protein sequence ID" value="CUG87833.1"/>
    <property type="molecule type" value="Genomic_DNA"/>
</dbReference>
<dbReference type="PANTHER" id="PTHR48207">
    <property type="entry name" value="SUCCINATE--HYDROXYMETHYLGLUTARATE COA-TRANSFERASE"/>
    <property type="match status" value="1"/>
</dbReference>
<dbReference type="GO" id="GO:0005739">
    <property type="term" value="C:mitochondrion"/>
    <property type="evidence" value="ECO:0007669"/>
    <property type="project" value="TreeGrafter"/>
</dbReference>
<dbReference type="GO" id="GO:0047369">
    <property type="term" value="F:succinate-hydroxymethylglutarate CoA-transferase activity"/>
    <property type="evidence" value="ECO:0007669"/>
    <property type="project" value="TreeGrafter"/>
</dbReference>
<keyword evidence="4" id="KW-1185">Reference proteome</keyword>
<dbReference type="OMA" id="HRPGFGT"/>
<dbReference type="Pfam" id="PF02515">
    <property type="entry name" value="CoA_transf_3"/>
    <property type="match status" value="1"/>
</dbReference>
<dbReference type="InterPro" id="IPR003673">
    <property type="entry name" value="CoA-Trfase_fam_III"/>
</dbReference>
<dbReference type="Gene3D" id="3.40.50.10540">
    <property type="entry name" value="Crotonobetainyl-coa:carnitine coa-transferase, domain 1"/>
    <property type="match status" value="1"/>
</dbReference>
<evidence type="ECO:0000313" key="4">
    <source>
        <dbReference type="Proteomes" id="UP000051952"/>
    </source>
</evidence>
<accession>A0A0S4JCE8</accession>
<dbReference type="AlphaFoldDB" id="A0A0S4JCE8"/>
<reference evidence="4" key="1">
    <citation type="submission" date="2015-09" db="EMBL/GenBank/DDBJ databases">
        <authorList>
            <consortium name="Pathogen Informatics"/>
        </authorList>
    </citation>
    <scope>NUCLEOTIDE SEQUENCE [LARGE SCALE GENOMIC DNA]</scope>
    <source>
        <strain evidence="4">Lake Konstanz</strain>
    </source>
</reference>
<dbReference type="SUPFAM" id="SSF89796">
    <property type="entry name" value="CoA-transferase family III (CaiB/BaiF)"/>
    <property type="match status" value="1"/>
</dbReference>
<dbReference type="OrthoDB" id="5863171at2759"/>
<proteinExistence type="inferred from homology"/>
<dbReference type="Gene3D" id="3.30.1540.10">
    <property type="entry name" value="formyl-coa transferase, domain 3"/>
    <property type="match status" value="1"/>
</dbReference>
<dbReference type="InterPro" id="IPR044855">
    <property type="entry name" value="CoA-Trfase_III_dom3_sf"/>
</dbReference>
<organism evidence="3 4">
    <name type="scientific">Bodo saltans</name>
    <name type="common">Flagellated protozoan</name>
    <dbReference type="NCBI Taxonomy" id="75058"/>
    <lineage>
        <taxon>Eukaryota</taxon>
        <taxon>Discoba</taxon>
        <taxon>Euglenozoa</taxon>
        <taxon>Kinetoplastea</taxon>
        <taxon>Metakinetoplastina</taxon>
        <taxon>Eubodonida</taxon>
        <taxon>Bodonidae</taxon>
        <taxon>Bodo</taxon>
    </lineage>
</organism>
<comment type="similarity">
    <text evidence="1">Belongs to the CoA-transferase III family.</text>
</comment>
<evidence type="ECO:0000313" key="3">
    <source>
        <dbReference type="EMBL" id="CUG87833.1"/>
    </source>
</evidence>
<dbReference type="Proteomes" id="UP000051952">
    <property type="component" value="Unassembled WGS sequence"/>
</dbReference>
<dbReference type="PANTHER" id="PTHR48207:SF3">
    <property type="entry name" value="SUCCINATE--HYDROXYMETHYLGLUTARATE COA-TRANSFERASE"/>
    <property type="match status" value="1"/>
</dbReference>